<feature type="compositionally biased region" description="Low complexity" evidence="2">
    <location>
        <begin position="209"/>
        <end position="218"/>
    </location>
</feature>
<comment type="caution">
    <text evidence="3">The sequence shown here is derived from an EMBL/GenBank/DDBJ whole genome shotgun (WGS) entry which is preliminary data.</text>
</comment>
<reference evidence="3" key="1">
    <citation type="submission" date="2023-10" db="EMBL/GenBank/DDBJ databases">
        <authorList>
            <person name="Chen Y."/>
            <person name="Shah S."/>
            <person name="Dougan E. K."/>
            <person name="Thang M."/>
            <person name="Chan C."/>
        </authorList>
    </citation>
    <scope>NUCLEOTIDE SEQUENCE [LARGE SCALE GENOMIC DNA]</scope>
</reference>
<feature type="compositionally biased region" description="Basic and acidic residues" evidence="2">
    <location>
        <begin position="183"/>
        <end position="203"/>
    </location>
</feature>
<feature type="region of interest" description="Disordered" evidence="2">
    <location>
        <begin position="157"/>
        <end position="225"/>
    </location>
</feature>
<evidence type="ECO:0000256" key="2">
    <source>
        <dbReference type="SAM" id="MobiDB-lite"/>
    </source>
</evidence>
<sequence>MSRRTSQEIIGKEISCHLCESTEPCYKVAWGVMFGQACFAKVRANHRRLQQMPHGKQDVVDDKKQMIEDPGTWRRQEFFRSDEHRAQQKALARVTANFTEQTKIHQTVDVQDDVGLSDDFDELHDRQVVEDAHDMTDTCNRKLVWVKDCPRHRRLSGHQTLEGARRGGGGDVGGGLSSSCGTERTRGRTEPAGDDVHDRDPPGKKLKGSKSGAAGAALPDDGEGKTEGVKFLEQRQSLVQTLTAMAAQLGSSKGVKSSVQGMVIEIQKKNIDGDLLPLQPAALEGDISTALDDIKKQLDNAKKVKPHEISGCMDSVAALQAQLKDLTKRRDELRSAVNFCVKEVRDKERADGQKVYWAKYSIEKRLINGGFGKLHGKKLSQVIYALQGAGGDAVAQYPGIEDDGRQTFMSLEIGKPQGEVDLEKFGFWPTGHETIAELAKIYGDSQVVKDKIAAMQAALTSNPSWAGAVVNIEGLTDAEELKRIFGQVGTGDGCEPWLLSGRMGCCRHGPSAFALPGVASMVYTTEKPVHFQLSEVGPILKKGFCIKEYAKYLESSDGQSFLDANAWTVRLQPFSFFYMPDGFIVLWVYYADDRKDSMPDGGAEPKPTGKKAKAKVKASDKAADAAFLVSVPVFTDASKQLQPKVRKAIHSYNMEVIKSKGKDPKWENRGMKLDEYFKDAS</sequence>
<evidence type="ECO:0000313" key="4">
    <source>
        <dbReference type="Proteomes" id="UP001189429"/>
    </source>
</evidence>
<keyword evidence="1" id="KW-0175">Coiled coil</keyword>
<gene>
    <name evidence="3" type="ORF">PCOR1329_LOCUS18841</name>
</gene>
<proteinExistence type="predicted"/>
<feature type="compositionally biased region" description="Gly residues" evidence="2">
    <location>
        <begin position="166"/>
        <end position="176"/>
    </location>
</feature>
<accession>A0ABN9R9M8</accession>
<name>A0ABN9R9M8_9DINO</name>
<evidence type="ECO:0000313" key="3">
    <source>
        <dbReference type="EMBL" id="CAK0815601.1"/>
    </source>
</evidence>
<evidence type="ECO:0000256" key="1">
    <source>
        <dbReference type="SAM" id="Coils"/>
    </source>
</evidence>
<organism evidence="3 4">
    <name type="scientific">Prorocentrum cordatum</name>
    <dbReference type="NCBI Taxonomy" id="2364126"/>
    <lineage>
        <taxon>Eukaryota</taxon>
        <taxon>Sar</taxon>
        <taxon>Alveolata</taxon>
        <taxon>Dinophyceae</taxon>
        <taxon>Prorocentrales</taxon>
        <taxon>Prorocentraceae</taxon>
        <taxon>Prorocentrum</taxon>
    </lineage>
</organism>
<feature type="coiled-coil region" evidence="1">
    <location>
        <begin position="316"/>
        <end position="343"/>
    </location>
</feature>
<dbReference type="Proteomes" id="UP001189429">
    <property type="component" value="Unassembled WGS sequence"/>
</dbReference>
<dbReference type="EMBL" id="CAUYUJ010005958">
    <property type="protein sequence ID" value="CAK0815601.1"/>
    <property type="molecule type" value="Genomic_DNA"/>
</dbReference>
<keyword evidence="4" id="KW-1185">Reference proteome</keyword>
<protein>
    <submittedName>
        <fullName evidence="3">Uncharacterized protein</fullName>
    </submittedName>
</protein>